<feature type="compositionally biased region" description="Basic and acidic residues" evidence="1">
    <location>
        <begin position="90"/>
        <end position="107"/>
    </location>
</feature>
<dbReference type="Pfam" id="PF12642">
    <property type="entry name" value="TpcC"/>
    <property type="match status" value="1"/>
</dbReference>
<dbReference type="Gene3D" id="3.10.450.540">
    <property type="match status" value="2"/>
</dbReference>
<accession>A0A0R1KKU7</accession>
<dbReference type="CDD" id="cd16428">
    <property type="entry name" value="TcpC_C"/>
    <property type="match status" value="1"/>
</dbReference>
<name>A0A0R1KKU7_9LACO</name>
<protein>
    <submittedName>
        <fullName evidence="2">Conjugative transposon protein</fullName>
    </submittedName>
</protein>
<keyword evidence="3" id="KW-1185">Reference proteome</keyword>
<feature type="compositionally biased region" description="Basic residues" evidence="1">
    <location>
        <begin position="111"/>
        <end position="150"/>
    </location>
</feature>
<dbReference type="CDD" id="cd16386">
    <property type="entry name" value="TcpC_N"/>
    <property type="match status" value="1"/>
</dbReference>
<feature type="region of interest" description="Disordered" evidence="1">
    <location>
        <begin position="1"/>
        <end position="150"/>
    </location>
</feature>
<evidence type="ECO:0000313" key="3">
    <source>
        <dbReference type="Proteomes" id="UP000051248"/>
    </source>
</evidence>
<dbReference type="STRING" id="1423775.FD03_GL000841"/>
<feature type="compositionally biased region" description="Acidic residues" evidence="1">
    <location>
        <begin position="18"/>
        <end position="29"/>
    </location>
</feature>
<feature type="compositionally biased region" description="Basic and acidic residues" evidence="1">
    <location>
        <begin position="30"/>
        <end position="82"/>
    </location>
</feature>
<dbReference type="PATRIC" id="fig|1423775.4.peg.861"/>
<organism evidence="2 3">
    <name type="scientific">Companilactobacillus nodensis DSM 19682 = JCM 14932 = NBRC 107160</name>
    <dbReference type="NCBI Taxonomy" id="1423775"/>
    <lineage>
        <taxon>Bacteria</taxon>
        <taxon>Bacillati</taxon>
        <taxon>Bacillota</taxon>
        <taxon>Bacilli</taxon>
        <taxon>Lactobacillales</taxon>
        <taxon>Lactobacillaceae</taxon>
        <taxon>Companilactobacillus</taxon>
    </lineage>
</organism>
<dbReference type="InterPro" id="IPR035628">
    <property type="entry name" value="TcpC_C"/>
</dbReference>
<reference evidence="2 3" key="1">
    <citation type="journal article" date="2015" name="Genome Announc.">
        <title>Expanding the biotechnology potential of lactobacilli through comparative genomics of 213 strains and associated genera.</title>
        <authorList>
            <person name="Sun Z."/>
            <person name="Harris H.M."/>
            <person name="McCann A."/>
            <person name="Guo C."/>
            <person name="Argimon S."/>
            <person name="Zhang W."/>
            <person name="Yang X."/>
            <person name="Jeffery I.B."/>
            <person name="Cooney J.C."/>
            <person name="Kagawa T.F."/>
            <person name="Liu W."/>
            <person name="Song Y."/>
            <person name="Salvetti E."/>
            <person name="Wrobel A."/>
            <person name="Rasinkangas P."/>
            <person name="Parkhill J."/>
            <person name="Rea M.C."/>
            <person name="O'Sullivan O."/>
            <person name="Ritari J."/>
            <person name="Douillard F.P."/>
            <person name="Paul Ross R."/>
            <person name="Yang R."/>
            <person name="Briner A.E."/>
            <person name="Felis G.E."/>
            <person name="de Vos W.M."/>
            <person name="Barrangou R."/>
            <person name="Klaenhammer T.R."/>
            <person name="Caufield P.W."/>
            <person name="Cui Y."/>
            <person name="Zhang H."/>
            <person name="O'Toole P.W."/>
        </authorList>
    </citation>
    <scope>NUCLEOTIDE SEQUENCE [LARGE SCALE GENOMIC DNA]</scope>
    <source>
        <strain evidence="2 3">DSM 19682</strain>
    </source>
</reference>
<dbReference type="EMBL" id="AZDZ01000001">
    <property type="protein sequence ID" value="KRK81249.1"/>
    <property type="molecule type" value="Genomic_DNA"/>
</dbReference>
<comment type="caution">
    <text evidence="2">The sequence shown here is derived from an EMBL/GenBank/DDBJ whole genome shotgun (WGS) entry which is preliminary data.</text>
</comment>
<dbReference type="Proteomes" id="UP000051248">
    <property type="component" value="Unassembled WGS sequence"/>
</dbReference>
<dbReference type="eggNOG" id="ENOG502Z8HY">
    <property type="taxonomic scope" value="Bacteria"/>
</dbReference>
<dbReference type="InterPro" id="IPR024735">
    <property type="entry name" value="TcpC"/>
</dbReference>
<gene>
    <name evidence="2" type="ORF">FD03_GL000841</name>
</gene>
<evidence type="ECO:0000313" key="2">
    <source>
        <dbReference type="EMBL" id="KRK81249.1"/>
    </source>
</evidence>
<proteinExistence type="predicted"/>
<sequence>MVNLIHKEEHDMARQDYEDYDYEYDDYEDSRDHRYAERPRPQYHEDYEERPPQRIQERDDRNYRRPPNDYRDERYPPRDFEQQRQPQPSYDRETERDPRYEYNERPAKHQVASHKKARPKRPRKKVKRQRPPKRQPKSVKEKKPRKLKQPRVGIRRKTTWFCWLILIASVSFGVYKNFTAINKHTVHEREVVKIKLTDTNAIEAFVTDFAKVYYTWEPNHEKLETRQKNLGKFMLNGLVTLNADALRSDIPTTSTVSDIQIWKVEAKKNQVNKVLFTVSQQIKNSQKEGAAKAIESTYSLNVMKNKDGDMVIVTNPTIAAAPTKAKATEKQLQTDSSIDAETTSSITKFLTTFFTLYPSGTTNELKYYVDGGTKPLNKDYRFAELVNPTFHRQGDNIQVDVTVKFLDSETNMIQYSQYSLVLEKTGTNWTIKSGL</sequence>
<dbReference type="AlphaFoldDB" id="A0A0R1KKU7"/>
<evidence type="ECO:0000256" key="1">
    <source>
        <dbReference type="SAM" id="MobiDB-lite"/>
    </source>
</evidence>
<feature type="compositionally biased region" description="Basic and acidic residues" evidence="1">
    <location>
        <begin position="1"/>
        <end position="17"/>
    </location>
</feature>